<dbReference type="Pfam" id="PF04063">
    <property type="entry name" value="DUF383"/>
    <property type="match status" value="1"/>
</dbReference>
<evidence type="ECO:0000259" key="3">
    <source>
        <dbReference type="Pfam" id="PF04063"/>
    </source>
</evidence>
<evidence type="ECO:0000256" key="2">
    <source>
        <dbReference type="ARBA" id="ARBA00014076"/>
    </source>
</evidence>
<gene>
    <name evidence="5" type="ORF">KP509_21G065300</name>
</gene>
<proteinExistence type="inferred from homology"/>
<comment type="caution">
    <text evidence="5">The sequence shown here is derived from an EMBL/GenBank/DDBJ whole genome shotgun (WGS) entry which is preliminary data.</text>
</comment>
<evidence type="ECO:0000256" key="1">
    <source>
        <dbReference type="ARBA" id="ARBA00006712"/>
    </source>
</evidence>
<feature type="domain" description="Protein HGH1 C-terminal" evidence="4">
    <location>
        <begin position="233"/>
        <end position="282"/>
    </location>
</feature>
<evidence type="ECO:0000313" key="6">
    <source>
        <dbReference type="Proteomes" id="UP000825935"/>
    </source>
</evidence>
<dbReference type="OrthoDB" id="338814at2759"/>
<dbReference type="InterPro" id="IPR039717">
    <property type="entry name" value="Hgh1"/>
</dbReference>
<dbReference type="PANTHER" id="PTHR13387:SF9">
    <property type="entry name" value="PROTEIN HGH1 HOMOLOG"/>
    <property type="match status" value="1"/>
</dbReference>
<accession>A0A8T2SCT5</accession>
<evidence type="ECO:0000313" key="5">
    <source>
        <dbReference type="EMBL" id="KAH7315786.1"/>
    </source>
</evidence>
<sequence>MATELDELIGFLSSPSPQKEARKSIIEALVNLSQVPKLGEFIIQKGGIEKSMELIGGQVQILNQLLTLLIVNLTQSDLGVKRLLQEADKLEGLYVRKLVRLFSKASEGVEDYYEHVASILVNVTQRESGRRLILDPKKGLLKQILPHSDSTSLVRRKGVISTVRNCCFEAENELASILSVSQYLWPALLLPLAGKQIFRKEDTSKMPLELANPLSHERESEGESCIRIEAAEALYLIARHEGGRKALWSVNGPRILQIGYEDEEDHEVMEAYERLGSLLVNEGIVHES</sequence>
<dbReference type="InterPro" id="IPR016024">
    <property type="entry name" value="ARM-type_fold"/>
</dbReference>
<reference evidence="5" key="1">
    <citation type="submission" date="2021-08" db="EMBL/GenBank/DDBJ databases">
        <title>WGS assembly of Ceratopteris richardii.</title>
        <authorList>
            <person name="Marchant D.B."/>
            <person name="Chen G."/>
            <person name="Jenkins J."/>
            <person name="Shu S."/>
            <person name="Leebens-Mack J."/>
            <person name="Grimwood J."/>
            <person name="Schmutz J."/>
            <person name="Soltis P."/>
            <person name="Soltis D."/>
            <person name="Chen Z.-H."/>
        </authorList>
    </citation>
    <scope>NUCLEOTIDE SEQUENCE</scope>
    <source>
        <strain evidence="5">Whitten #5841</strain>
        <tissue evidence="5">Leaf</tissue>
    </source>
</reference>
<dbReference type="InterPro" id="IPR011989">
    <property type="entry name" value="ARM-like"/>
</dbReference>
<evidence type="ECO:0000259" key="4">
    <source>
        <dbReference type="Pfam" id="PF04064"/>
    </source>
</evidence>
<dbReference type="EMBL" id="CM035426">
    <property type="protein sequence ID" value="KAH7315786.1"/>
    <property type="molecule type" value="Genomic_DNA"/>
</dbReference>
<dbReference type="InterPro" id="IPR007206">
    <property type="entry name" value="Protein_HGH1_C"/>
</dbReference>
<dbReference type="Proteomes" id="UP000825935">
    <property type="component" value="Chromosome 21"/>
</dbReference>
<protein>
    <recommendedName>
        <fullName evidence="2">Protein HGH1 homolog</fullName>
    </recommendedName>
</protein>
<dbReference type="Pfam" id="PF04064">
    <property type="entry name" value="DUF384"/>
    <property type="match status" value="1"/>
</dbReference>
<dbReference type="AlphaFoldDB" id="A0A8T2SCT5"/>
<dbReference type="InterPro" id="IPR007205">
    <property type="entry name" value="Protein_HGH1_N"/>
</dbReference>
<keyword evidence="6" id="KW-1185">Reference proteome</keyword>
<dbReference type="PANTHER" id="PTHR13387">
    <property type="entry name" value="PROTEIN HGH1 HOMOLOG"/>
    <property type="match status" value="1"/>
</dbReference>
<feature type="domain" description="Protein HGH1 N-terminal" evidence="3">
    <location>
        <begin position="60"/>
        <end position="227"/>
    </location>
</feature>
<name>A0A8T2SCT5_CERRI</name>
<comment type="similarity">
    <text evidence="1">Belongs to the HGH1 family.</text>
</comment>
<dbReference type="SUPFAM" id="SSF48371">
    <property type="entry name" value="ARM repeat"/>
    <property type="match status" value="1"/>
</dbReference>
<organism evidence="5 6">
    <name type="scientific">Ceratopteris richardii</name>
    <name type="common">Triangle waterfern</name>
    <dbReference type="NCBI Taxonomy" id="49495"/>
    <lineage>
        <taxon>Eukaryota</taxon>
        <taxon>Viridiplantae</taxon>
        <taxon>Streptophyta</taxon>
        <taxon>Embryophyta</taxon>
        <taxon>Tracheophyta</taxon>
        <taxon>Polypodiopsida</taxon>
        <taxon>Polypodiidae</taxon>
        <taxon>Polypodiales</taxon>
        <taxon>Pteridineae</taxon>
        <taxon>Pteridaceae</taxon>
        <taxon>Parkerioideae</taxon>
        <taxon>Ceratopteris</taxon>
    </lineage>
</organism>
<dbReference type="Gene3D" id="1.25.10.10">
    <property type="entry name" value="Leucine-rich Repeat Variant"/>
    <property type="match status" value="1"/>
</dbReference>
<dbReference type="OMA" id="MCILLTN"/>